<feature type="domain" description="Rhodanese" evidence="1">
    <location>
        <begin position="39"/>
        <end position="141"/>
    </location>
</feature>
<accession>G4TCZ2</accession>
<organism evidence="2 3">
    <name type="scientific">Serendipita indica (strain DSM 11827)</name>
    <name type="common">Root endophyte fungus</name>
    <name type="synonym">Piriformospora indica</name>
    <dbReference type="NCBI Taxonomy" id="1109443"/>
    <lineage>
        <taxon>Eukaryota</taxon>
        <taxon>Fungi</taxon>
        <taxon>Dikarya</taxon>
        <taxon>Basidiomycota</taxon>
        <taxon>Agaricomycotina</taxon>
        <taxon>Agaricomycetes</taxon>
        <taxon>Sebacinales</taxon>
        <taxon>Serendipitaceae</taxon>
        <taxon>Serendipita</taxon>
    </lineage>
</organism>
<comment type="caution">
    <text evidence="2">The sequence shown here is derived from an EMBL/GenBank/DDBJ whole genome shotgun (WGS) entry which is preliminary data.</text>
</comment>
<dbReference type="SUPFAM" id="SSF52821">
    <property type="entry name" value="Rhodanese/Cell cycle control phosphatase"/>
    <property type="match status" value="1"/>
</dbReference>
<protein>
    <recommendedName>
        <fullName evidence="1">Rhodanese domain-containing protein</fullName>
    </recommendedName>
</protein>
<dbReference type="SMART" id="SM00450">
    <property type="entry name" value="RHOD"/>
    <property type="match status" value="1"/>
</dbReference>
<dbReference type="OrthoDB" id="8300214at2759"/>
<dbReference type="InterPro" id="IPR001763">
    <property type="entry name" value="Rhodanese-like_dom"/>
</dbReference>
<gene>
    <name evidence="2" type="ORF">PIIN_03085</name>
</gene>
<keyword evidence="3" id="KW-1185">Reference proteome</keyword>
<dbReference type="EMBL" id="CAFZ01000049">
    <property type="protein sequence ID" value="CCA69185.1"/>
    <property type="molecule type" value="Genomic_DNA"/>
</dbReference>
<name>G4TCZ2_SERID</name>
<dbReference type="PROSITE" id="PS50206">
    <property type="entry name" value="RHODANESE_3"/>
    <property type="match status" value="1"/>
</dbReference>
<dbReference type="eggNOG" id="ENOG502S328">
    <property type="taxonomic scope" value="Eukaryota"/>
</dbReference>
<dbReference type="AlphaFoldDB" id="G4TCZ2"/>
<dbReference type="GO" id="GO:0004725">
    <property type="term" value="F:protein tyrosine phosphatase activity"/>
    <property type="evidence" value="ECO:0007669"/>
    <property type="project" value="TreeGrafter"/>
</dbReference>
<sequence>MTSQNNAEPIWHNAYPTPRFDAPRMSPDELAELVKTKVAGRDYIVVDVRRTDFENVFIKGALNLPAHTFYPTRETIVKVLSTIPIVVFHCSSCGPTGRGPRTAGWYRAELEKQGIDEAQSSARVLDGGIKLFAERYANDASLVSKP</sequence>
<evidence type="ECO:0000259" key="1">
    <source>
        <dbReference type="PROSITE" id="PS50206"/>
    </source>
</evidence>
<dbReference type="Gene3D" id="3.40.250.10">
    <property type="entry name" value="Rhodanese-like domain"/>
    <property type="match status" value="1"/>
</dbReference>
<dbReference type="HOGENOM" id="CLU_107716_0_2_1"/>
<dbReference type="OMA" id="IKGWQKA"/>
<dbReference type="InParanoid" id="G4TCZ2"/>
<dbReference type="PANTHER" id="PTHR10828">
    <property type="entry name" value="M-PHASE INDUCER PHOSPHATASE DUAL SPECIFICITY PHOSPHATASE CDC25"/>
    <property type="match status" value="1"/>
</dbReference>
<evidence type="ECO:0000313" key="2">
    <source>
        <dbReference type="EMBL" id="CCA69185.1"/>
    </source>
</evidence>
<dbReference type="GO" id="GO:0005634">
    <property type="term" value="C:nucleus"/>
    <property type="evidence" value="ECO:0007669"/>
    <property type="project" value="TreeGrafter"/>
</dbReference>
<proteinExistence type="predicted"/>
<dbReference type="Pfam" id="PF00581">
    <property type="entry name" value="Rhodanese"/>
    <property type="match status" value="1"/>
</dbReference>
<dbReference type="FunCoup" id="G4TCZ2">
    <property type="interactions" value="258"/>
</dbReference>
<dbReference type="PANTHER" id="PTHR10828:SF50">
    <property type="entry name" value="REDUCTASE (ARC2), PUTATIVE (AFU_ORTHOLOGUE AFUA_6G13400)-RELATED"/>
    <property type="match status" value="1"/>
</dbReference>
<dbReference type="InterPro" id="IPR036873">
    <property type="entry name" value="Rhodanese-like_dom_sf"/>
</dbReference>
<dbReference type="STRING" id="1109443.G4TCZ2"/>
<dbReference type="GO" id="GO:0005737">
    <property type="term" value="C:cytoplasm"/>
    <property type="evidence" value="ECO:0007669"/>
    <property type="project" value="TreeGrafter"/>
</dbReference>
<reference evidence="2 3" key="1">
    <citation type="journal article" date="2011" name="PLoS Pathog.">
        <title>Endophytic Life Strategies Decoded by Genome and Transcriptome Analyses of the Mutualistic Root Symbiont Piriformospora indica.</title>
        <authorList>
            <person name="Zuccaro A."/>
            <person name="Lahrmann U."/>
            <person name="Guldener U."/>
            <person name="Langen G."/>
            <person name="Pfiffi S."/>
            <person name="Biedenkopf D."/>
            <person name="Wong P."/>
            <person name="Samans B."/>
            <person name="Grimm C."/>
            <person name="Basiewicz M."/>
            <person name="Murat C."/>
            <person name="Martin F."/>
            <person name="Kogel K.H."/>
        </authorList>
    </citation>
    <scope>NUCLEOTIDE SEQUENCE [LARGE SCALE GENOMIC DNA]</scope>
    <source>
        <strain evidence="2 3">DSM 11827</strain>
    </source>
</reference>
<dbReference type="Proteomes" id="UP000007148">
    <property type="component" value="Unassembled WGS sequence"/>
</dbReference>
<evidence type="ECO:0000313" key="3">
    <source>
        <dbReference type="Proteomes" id="UP000007148"/>
    </source>
</evidence>